<dbReference type="AlphaFoldDB" id="A0A857JH51"/>
<dbReference type="KEGG" id="pmes:FX988_00469"/>
<gene>
    <name evidence="5" type="ORF">FX988_00469</name>
</gene>
<keyword evidence="3" id="KW-0804">Transcription</keyword>
<evidence type="ECO:0000256" key="3">
    <source>
        <dbReference type="ARBA" id="ARBA00023163"/>
    </source>
</evidence>
<evidence type="ECO:0000256" key="2">
    <source>
        <dbReference type="ARBA" id="ARBA00023125"/>
    </source>
</evidence>
<proteinExistence type="predicted"/>
<dbReference type="InterPro" id="IPR001845">
    <property type="entry name" value="HTH_ArsR_DNA-bd_dom"/>
</dbReference>
<dbReference type="InterPro" id="IPR051011">
    <property type="entry name" value="Metal_resp_trans_reg"/>
</dbReference>
<protein>
    <submittedName>
        <fullName evidence="5">Transcriptional activator HlyU</fullName>
    </submittedName>
</protein>
<evidence type="ECO:0000313" key="5">
    <source>
        <dbReference type="EMBL" id="QHJ10257.1"/>
    </source>
</evidence>
<dbReference type="Gene3D" id="1.10.10.10">
    <property type="entry name" value="Winged helix-like DNA-binding domain superfamily/Winged helix DNA-binding domain"/>
    <property type="match status" value="1"/>
</dbReference>
<evidence type="ECO:0000313" key="6">
    <source>
        <dbReference type="Proteomes" id="UP000464524"/>
    </source>
</evidence>
<dbReference type="SMART" id="SM00418">
    <property type="entry name" value="HTH_ARSR"/>
    <property type="match status" value="1"/>
</dbReference>
<keyword evidence="1" id="KW-0805">Transcription regulation</keyword>
<dbReference type="Pfam" id="PF01022">
    <property type="entry name" value="HTH_5"/>
    <property type="match status" value="1"/>
</dbReference>
<dbReference type="InterPro" id="IPR036388">
    <property type="entry name" value="WH-like_DNA-bd_sf"/>
</dbReference>
<dbReference type="EMBL" id="CP047656">
    <property type="protein sequence ID" value="QHJ10257.1"/>
    <property type="molecule type" value="Genomic_DNA"/>
</dbReference>
<dbReference type="NCBIfam" id="NF033788">
    <property type="entry name" value="HTH_metalloreg"/>
    <property type="match status" value="1"/>
</dbReference>
<dbReference type="PRINTS" id="PR00778">
    <property type="entry name" value="HTHARSR"/>
</dbReference>
<accession>A0A857JH51</accession>
<evidence type="ECO:0000256" key="1">
    <source>
        <dbReference type="ARBA" id="ARBA00023015"/>
    </source>
</evidence>
<dbReference type="Proteomes" id="UP000464524">
    <property type="component" value="Chromosome"/>
</dbReference>
<dbReference type="RefSeq" id="WP_160178160.1">
    <property type="nucleotide sequence ID" value="NZ_CP047656.1"/>
</dbReference>
<organism evidence="5 6">
    <name type="scientific">Paraglaciecola mesophila</name>
    <dbReference type="NCBI Taxonomy" id="197222"/>
    <lineage>
        <taxon>Bacteria</taxon>
        <taxon>Pseudomonadati</taxon>
        <taxon>Pseudomonadota</taxon>
        <taxon>Gammaproteobacteria</taxon>
        <taxon>Alteromonadales</taxon>
        <taxon>Alteromonadaceae</taxon>
        <taxon>Paraglaciecola</taxon>
    </lineage>
</organism>
<dbReference type="PANTHER" id="PTHR43132">
    <property type="entry name" value="ARSENICAL RESISTANCE OPERON REPRESSOR ARSR-RELATED"/>
    <property type="match status" value="1"/>
</dbReference>
<keyword evidence="2" id="KW-0238">DNA-binding</keyword>
<sequence>MNLEEMRENAQEAATLLKAMANQHRLLLLCLLSRGEMSVSELNEQVTIPQSSLSQHLAGLRRENLVITRREAQTIYYSLASREVKAIIDTLYALYCTSQD</sequence>
<feature type="domain" description="HTH arsR-type" evidence="4">
    <location>
        <begin position="3"/>
        <end position="99"/>
    </location>
</feature>
<dbReference type="InterPro" id="IPR036390">
    <property type="entry name" value="WH_DNA-bd_sf"/>
</dbReference>
<dbReference type="GO" id="GO:0003677">
    <property type="term" value="F:DNA binding"/>
    <property type="evidence" value="ECO:0007669"/>
    <property type="project" value="UniProtKB-KW"/>
</dbReference>
<dbReference type="OrthoDB" id="9796124at2"/>
<dbReference type="GO" id="GO:0003700">
    <property type="term" value="F:DNA-binding transcription factor activity"/>
    <property type="evidence" value="ECO:0007669"/>
    <property type="project" value="InterPro"/>
</dbReference>
<dbReference type="PROSITE" id="PS50987">
    <property type="entry name" value="HTH_ARSR_2"/>
    <property type="match status" value="1"/>
</dbReference>
<dbReference type="PANTHER" id="PTHR43132:SF2">
    <property type="entry name" value="ARSENICAL RESISTANCE OPERON REPRESSOR ARSR-RELATED"/>
    <property type="match status" value="1"/>
</dbReference>
<evidence type="ECO:0000259" key="4">
    <source>
        <dbReference type="PROSITE" id="PS50987"/>
    </source>
</evidence>
<dbReference type="SUPFAM" id="SSF46785">
    <property type="entry name" value="Winged helix' DNA-binding domain"/>
    <property type="match status" value="1"/>
</dbReference>
<keyword evidence="6" id="KW-1185">Reference proteome</keyword>
<dbReference type="CDD" id="cd00090">
    <property type="entry name" value="HTH_ARSR"/>
    <property type="match status" value="1"/>
</dbReference>
<name>A0A857JH51_9ALTE</name>
<reference evidence="5 6" key="1">
    <citation type="submission" date="2019-12" db="EMBL/GenBank/DDBJ databases">
        <title>Genome sequencing and assembly of endphytes of Porphyra tenera.</title>
        <authorList>
            <person name="Park J.M."/>
            <person name="Shin R."/>
            <person name="Jo S.H."/>
        </authorList>
    </citation>
    <scope>NUCLEOTIDE SEQUENCE [LARGE SCALE GENOMIC DNA]</scope>
    <source>
        <strain evidence="5 6">GPM4</strain>
    </source>
</reference>
<dbReference type="InterPro" id="IPR011991">
    <property type="entry name" value="ArsR-like_HTH"/>
</dbReference>